<evidence type="ECO:0000313" key="2">
    <source>
        <dbReference type="EMBL" id="OKY95673.1"/>
    </source>
</evidence>
<reference evidence="2 3" key="1">
    <citation type="journal article" date="2016" name="Nat. Biotechnol.">
        <title>Measurement of bacterial replication rates in microbial communities.</title>
        <authorList>
            <person name="Brown C.T."/>
            <person name="Olm M.R."/>
            <person name="Thomas B.C."/>
            <person name="Banfield J.F."/>
        </authorList>
    </citation>
    <scope>NUCLEOTIDE SEQUENCE [LARGE SCALE GENOMIC DNA]</scope>
    <source>
        <strain evidence="2">CAG:67_53_122</strain>
    </source>
</reference>
<evidence type="ECO:0000313" key="3">
    <source>
        <dbReference type="Proteomes" id="UP000187417"/>
    </source>
</evidence>
<name>A0A1Q6F9V6_9BACT</name>
<accession>A0A1Q6F9V6</accession>
<dbReference type="RefSeq" id="WP_004330088.1">
    <property type="nucleotide sequence ID" value="NZ_BAAFKT010000015.1"/>
</dbReference>
<keyword evidence="1" id="KW-0175">Coiled coil</keyword>
<protein>
    <submittedName>
        <fullName evidence="2">Uncharacterized protein</fullName>
    </submittedName>
</protein>
<proteinExistence type="predicted"/>
<comment type="caution">
    <text evidence="2">The sequence shown here is derived from an EMBL/GenBank/DDBJ whole genome shotgun (WGS) entry which is preliminary data.</text>
</comment>
<gene>
    <name evidence="2" type="ORF">BHV66_03655</name>
</gene>
<evidence type="ECO:0000256" key="1">
    <source>
        <dbReference type="SAM" id="Coils"/>
    </source>
</evidence>
<dbReference type="Proteomes" id="UP000187417">
    <property type="component" value="Unassembled WGS sequence"/>
</dbReference>
<dbReference type="GeneID" id="73804138"/>
<dbReference type="AlphaFoldDB" id="A0A1Q6F9V6"/>
<feature type="coiled-coil region" evidence="1">
    <location>
        <begin position="28"/>
        <end position="62"/>
    </location>
</feature>
<dbReference type="EMBL" id="MNQH01000004">
    <property type="protein sequence ID" value="OKY95673.1"/>
    <property type="molecule type" value="Genomic_DNA"/>
</dbReference>
<sequence length="106" mass="12010">MAEKKVISDFEAQIRQLIADHRRLTALCKETAAERDVLRKENRDLQMQVKELGKELARVQLSQGLAGNAPDQSKAIARVNRLMREVDKCITLLNKPDRIGEELSGK</sequence>
<organism evidence="2 3">
    <name type="scientific">Alistipes putredinis</name>
    <dbReference type="NCBI Taxonomy" id="28117"/>
    <lineage>
        <taxon>Bacteria</taxon>
        <taxon>Pseudomonadati</taxon>
        <taxon>Bacteroidota</taxon>
        <taxon>Bacteroidia</taxon>
        <taxon>Bacteroidales</taxon>
        <taxon>Rikenellaceae</taxon>
        <taxon>Alistipes</taxon>
    </lineage>
</organism>
<dbReference type="STRING" id="28117.BHV66_03655"/>